<dbReference type="AlphaFoldDB" id="A0A239LCL0"/>
<dbReference type="Gene3D" id="1.10.10.10">
    <property type="entry name" value="Winged helix-like DNA-binding domain superfamily/Winged helix DNA-binding domain"/>
    <property type="match status" value="2"/>
</dbReference>
<dbReference type="Pfam" id="PF00126">
    <property type="entry name" value="HTH_1"/>
    <property type="match status" value="2"/>
</dbReference>
<dbReference type="InterPro" id="IPR050950">
    <property type="entry name" value="HTH-type_LysR_regulators"/>
</dbReference>
<reference evidence="6 7" key="1">
    <citation type="submission" date="2017-06" db="EMBL/GenBank/DDBJ databases">
        <authorList>
            <person name="Kim H.J."/>
            <person name="Triplett B.A."/>
        </authorList>
    </citation>
    <scope>NUCLEOTIDE SEQUENCE [LARGE SCALE GENOMIC DNA]</scope>
    <source>
        <strain evidence="6 7">U15</strain>
    </source>
</reference>
<dbReference type="PANTHER" id="PTHR30419">
    <property type="entry name" value="HTH-TYPE TRANSCRIPTIONAL REGULATOR YBHD"/>
    <property type="match status" value="1"/>
</dbReference>
<sequence>MQPVSPLISLRHLRAFIAVAELGSATRAAEHLYRAQSAVTRSIHELETGLNVELFERRATGMLCTAFGNALLYRARRAMQEFELGAQEVNGKSVETQGGVKTRVPSGLLNERRLVAFIKLAESGHMPTVAKALGVSQPAVSSAINDLEESVGVALFKRTSKGMLPTDAGEQLTFRVKRALTELRHVDADLANLKGTVEGKVVIGALPLGRTFILPKAISNVLARHPRLRFSTIEGPFDTLAASLRAGDIDFIFGALRPADYARDLVGTPLLDESMAVIVRGGHPLAGKPGLTLAELANAQWVLSSIGTPARGLLNQAFASQELKPPSPAVETSDLALLRGLLLHSDMVTAISARQLEYEIGAGVLKALDVVLPNTSRVIGITQRAESHPSPGAVALMEEIRQVVLQYGA</sequence>
<evidence type="ECO:0000256" key="2">
    <source>
        <dbReference type="ARBA" id="ARBA00023015"/>
    </source>
</evidence>
<dbReference type="FunFam" id="1.10.10.10:FF:000001">
    <property type="entry name" value="LysR family transcriptional regulator"/>
    <property type="match status" value="1"/>
</dbReference>
<dbReference type="PANTHER" id="PTHR30419:SF14">
    <property type="entry name" value="LYSR FAMILY TRANSCRIPTIONAL REGULATOR"/>
    <property type="match status" value="1"/>
</dbReference>
<dbReference type="SUPFAM" id="SSF53850">
    <property type="entry name" value="Periplasmic binding protein-like II"/>
    <property type="match status" value="1"/>
</dbReference>
<dbReference type="Gene3D" id="3.40.190.290">
    <property type="match status" value="1"/>
</dbReference>
<proteinExistence type="inferred from homology"/>
<keyword evidence="3" id="KW-0238">DNA-binding</keyword>
<evidence type="ECO:0000256" key="4">
    <source>
        <dbReference type="ARBA" id="ARBA00023163"/>
    </source>
</evidence>
<keyword evidence="4" id="KW-0804">Transcription</keyword>
<dbReference type="InterPro" id="IPR005119">
    <property type="entry name" value="LysR_subst-bd"/>
</dbReference>
<feature type="domain" description="HTH lysR-type" evidence="5">
    <location>
        <begin position="8"/>
        <end position="65"/>
    </location>
</feature>
<evidence type="ECO:0000259" key="5">
    <source>
        <dbReference type="PROSITE" id="PS50931"/>
    </source>
</evidence>
<evidence type="ECO:0000313" key="6">
    <source>
        <dbReference type="EMBL" id="SNT27583.1"/>
    </source>
</evidence>
<dbReference type="InterPro" id="IPR036388">
    <property type="entry name" value="WH-like_DNA-bd_sf"/>
</dbReference>
<keyword evidence="7" id="KW-1185">Reference proteome</keyword>
<protein>
    <submittedName>
        <fullName evidence="6">Transcriptional regulator, LysR family</fullName>
    </submittedName>
</protein>
<dbReference type="OrthoDB" id="8981337at2"/>
<name>A0A239LCL0_9BURK</name>
<evidence type="ECO:0000256" key="3">
    <source>
        <dbReference type="ARBA" id="ARBA00023125"/>
    </source>
</evidence>
<organism evidence="6 7">
    <name type="scientific">Noviherbaspirillum humi</name>
    <dbReference type="NCBI Taxonomy" id="1688639"/>
    <lineage>
        <taxon>Bacteria</taxon>
        <taxon>Pseudomonadati</taxon>
        <taxon>Pseudomonadota</taxon>
        <taxon>Betaproteobacteria</taxon>
        <taxon>Burkholderiales</taxon>
        <taxon>Oxalobacteraceae</taxon>
        <taxon>Noviherbaspirillum</taxon>
    </lineage>
</organism>
<dbReference type="Proteomes" id="UP000198284">
    <property type="component" value="Unassembled WGS sequence"/>
</dbReference>
<evidence type="ECO:0000256" key="1">
    <source>
        <dbReference type="ARBA" id="ARBA00009437"/>
    </source>
</evidence>
<dbReference type="InterPro" id="IPR000847">
    <property type="entry name" value="LysR_HTH_N"/>
</dbReference>
<evidence type="ECO:0000313" key="7">
    <source>
        <dbReference type="Proteomes" id="UP000198284"/>
    </source>
</evidence>
<gene>
    <name evidence="6" type="ORF">SAMN06265795_12116</name>
</gene>
<dbReference type="InterPro" id="IPR036390">
    <property type="entry name" value="WH_DNA-bd_sf"/>
</dbReference>
<dbReference type="GO" id="GO:0003700">
    <property type="term" value="F:DNA-binding transcription factor activity"/>
    <property type="evidence" value="ECO:0007669"/>
    <property type="project" value="InterPro"/>
</dbReference>
<dbReference type="PROSITE" id="PS50931">
    <property type="entry name" value="HTH_LYSR"/>
    <property type="match status" value="2"/>
</dbReference>
<dbReference type="Pfam" id="PF03466">
    <property type="entry name" value="LysR_substrate"/>
    <property type="match status" value="1"/>
</dbReference>
<dbReference type="PRINTS" id="PR00039">
    <property type="entry name" value="HTHLYSR"/>
</dbReference>
<feature type="domain" description="HTH lysR-type" evidence="5">
    <location>
        <begin position="109"/>
        <end position="166"/>
    </location>
</feature>
<keyword evidence="2" id="KW-0805">Transcription regulation</keyword>
<comment type="similarity">
    <text evidence="1">Belongs to the LysR transcriptional regulatory family.</text>
</comment>
<dbReference type="SUPFAM" id="SSF46785">
    <property type="entry name" value="Winged helix' DNA-binding domain"/>
    <property type="match status" value="2"/>
</dbReference>
<dbReference type="GO" id="GO:0005829">
    <property type="term" value="C:cytosol"/>
    <property type="evidence" value="ECO:0007669"/>
    <property type="project" value="TreeGrafter"/>
</dbReference>
<accession>A0A239LCL0</accession>
<dbReference type="GO" id="GO:0003677">
    <property type="term" value="F:DNA binding"/>
    <property type="evidence" value="ECO:0007669"/>
    <property type="project" value="UniProtKB-KW"/>
</dbReference>
<dbReference type="EMBL" id="FZOT01000021">
    <property type="protein sequence ID" value="SNT27583.1"/>
    <property type="molecule type" value="Genomic_DNA"/>
</dbReference>